<keyword evidence="3" id="KW-0560">Oxidoreductase</keyword>
<protein>
    <submittedName>
        <fullName evidence="5">F420-non-reducing hydrogenase subunit G</fullName>
    </submittedName>
</protein>
<dbReference type="SUPFAM" id="SSF56770">
    <property type="entry name" value="HydA/Nqo6-like"/>
    <property type="match status" value="1"/>
</dbReference>
<dbReference type="AlphaFoldDB" id="A0A5K7Z2L8"/>
<dbReference type="EMBL" id="AP021875">
    <property type="protein sequence ID" value="BBO76262.1"/>
    <property type="molecule type" value="Genomic_DNA"/>
</dbReference>
<evidence type="ECO:0000256" key="3">
    <source>
        <dbReference type="ARBA" id="ARBA00023002"/>
    </source>
</evidence>
<dbReference type="InterPro" id="IPR037024">
    <property type="entry name" value="NiFe_Hase_small_N_sf"/>
</dbReference>
<accession>A0A5K7Z2L8</accession>
<dbReference type="GO" id="GO:0042597">
    <property type="term" value="C:periplasmic space"/>
    <property type="evidence" value="ECO:0007669"/>
    <property type="project" value="UniProtKB-SubCell"/>
</dbReference>
<dbReference type="GO" id="GO:0051536">
    <property type="term" value="F:iron-sulfur cluster binding"/>
    <property type="evidence" value="ECO:0007669"/>
    <property type="project" value="InterPro"/>
</dbReference>
<keyword evidence="2" id="KW-0574">Periplasm</keyword>
<evidence type="ECO:0000256" key="1">
    <source>
        <dbReference type="ARBA" id="ARBA00004418"/>
    </source>
</evidence>
<dbReference type="PANTHER" id="PTHR42845">
    <property type="entry name" value="COENZYME F420-REDUCING HYDROGENASE, GAMMA SUBUNIT"/>
    <property type="match status" value="1"/>
</dbReference>
<feature type="domain" description="NADH:ubiquinone oxidoreductase-like 20kDa subunit" evidence="4">
    <location>
        <begin position="15"/>
        <end position="180"/>
    </location>
</feature>
<organism evidence="5 6">
    <name type="scientific">Desulfosarcina widdelii</name>
    <dbReference type="NCBI Taxonomy" id="947919"/>
    <lineage>
        <taxon>Bacteria</taxon>
        <taxon>Pseudomonadati</taxon>
        <taxon>Thermodesulfobacteriota</taxon>
        <taxon>Desulfobacteria</taxon>
        <taxon>Desulfobacterales</taxon>
        <taxon>Desulfosarcinaceae</taxon>
        <taxon>Desulfosarcina</taxon>
    </lineage>
</organism>
<dbReference type="GO" id="GO:0016491">
    <property type="term" value="F:oxidoreductase activity"/>
    <property type="evidence" value="ECO:0007669"/>
    <property type="project" value="UniProtKB-KW"/>
</dbReference>
<gene>
    <name evidence="5" type="ORF">DSCW_36790</name>
</gene>
<sequence>MHRKPKIAFYWCAGCGGCEESVIDMAEELLSVADKADIVFWPIALDARFEDVEALNDGDIDTTFINGAIRLDEHVRFVRLLRRKSKRIVAHGTCAHLGGIIGLANLFDSHQLLECACRQVPSMDDPSAPLPETDPGDGQEEPALAALLPAVKPLDRVVTVDAYIPGCPPPPETMAQAITDVIHGRLPEPGTVFAHRTALCRQCPRLDSKPDKIEITRFRRLYDTHWDPEICFLPQGLLCMGPVTRGGCDARCIQANMPCRGCFGPTERMNDFGAGAMALIASMMAGEDEATLARLVDSIADPTGLIYRYSLAASILGQGPDR</sequence>
<reference evidence="5 6" key="1">
    <citation type="submission" date="2019-11" db="EMBL/GenBank/DDBJ databases">
        <title>Comparative genomics of hydrocarbon-degrading Desulfosarcina strains.</title>
        <authorList>
            <person name="Watanabe M."/>
            <person name="Kojima H."/>
            <person name="Fukui M."/>
        </authorList>
    </citation>
    <scope>NUCLEOTIDE SEQUENCE [LARGE SCALE GENOMIC DNA]</scope>
    <source>
        <strain evidence="5 6">PP31</strain>
    </source>
</reference>
<evidence type="ECO:0000256" key="2">
    <source>
        <dbReference type="ARBA" id="ARBA00022764"/>
    </source>
</evidence>
<dbReference type="PANTHER" id="PTHR42845:SF2">
    <property type="entry name" value="F420-NON-REDUCING HYDROGENASE VHU SUBUNIT G"/>
    <property type="match status" value="1"/>
</dbReference>
<comment type="subcellular location">
    <subcellularLocation>
        <location evidence="1">Periplasm</location>
    </subcellularLocation>
</comment>
<proteinExistence type="predicted"/>
<keyword evidence="6" id="KW-1185">Reference proteome</keyword>
<dbReference type="Gene3D" id="3.40.50.700">
    <property type="entry name" value="NADH:ubiquinone oxidoreductase-like, 20kDa subunit"/>
    <property type="match status" value="1"/>
</dbReference>
<dbReference type="InterPro" id="IPR006137">
    <property type="entry name" value="NADH_UbQ_OxRdtase-like_20kDa"/>
</dbReference>
<name>A0A5K7Z2L8_9BACT</name>
<dbReference type="InterPro" id="IPR051349">
    <property type="entry name" value="Hydrogenase_assoc-protein"/>
</dbReference>
<evidence type="ECO:0000313" key="5">
    <source>
        <dbReference type="EMBL" id="BBO76262.1"/>
    </source>
</evidence>
<dbReference type="Pfam" id="PF01058">
    <property type="entry name" value="Oxidored_q6"/>
    <property type="match status" value="1"/>
</dbReference>
<dbReference type="KEGG" id="dwd:DSCW_36790"/>
<evidence type="ECO:0000259" key="4">
    <source>
        <dbReference type="Pfam" id="PF01058"/>
    </source>
</evidence>
<dbReference type="Proteomes" id="UP000427769">
    <property type="component" value="Chromosome"/>
</dbReference>
<evidence type="ECO:0000313" key="6">
    <source>
        <dbReference type="Proteomes" id="UP000427769"/>
    </source>
</evidence>